<dbReference type="HAMAP" id="MF_00337">
    <property type="entry name" value="Exonuc_7_S"/>
    <property type="match status" value="1"/>
</dbReference>
<dbReference type="InterPro" id="IPR003761">
    <property type="entry name" value="Exonuc_VII_S"/>
</dbReference>
<gene>
    <name evidence="6 7" type="primary">xseB</name>
    <name evidence="7" type="ORF">OCOJLMKI_4331</name>
</gene>
<evidence type="ECO:0000256" key="3">
    <source>
        <dbReference type="ARBA" id="ARBA00022722"/>
    </source>
</evidence>
<keyword evidence="5 6" id="KW-0269">Exonuclease</keyword>
<sequence>MTVARHAAASGAAETADLPFEKALEELEGIVRRLEAGNVALDESVAIYERGELLKRHCEALLQRAEARIQTITLGPDGAASGVAPLDVA</sequence>
<dbReference type="PANTHER" id="PTHR34137:SF1">
    <property type="entry name" value="EXODEOXYRIBONUCLEASE 7 SMALL SUBUNIT"/>
    <property type="match status" value="1"/>
</dbReference>
<comment type="subcellular location">
    <subcellularLocation>
        <location evidence="6">Cytoplasm</location>
    </subcellularLocation>
</comment>
<comment type="catalytic activity">
    <reaction evidence="6">
        <text>Exonucleolytic cleavage in either 5'- to 3'- or 3'- to 5'-direction to yield nucleoside 5'-phosphates.</text>
        <dbReference type="EC" id="3.1.11.6"/>
    </reaction>
</comment>
<evidence type="ECO:0000313" key="7">
    <source>
        <dbReference type="EMBL" id="GJD97103.1"/>
    </source>
</evidence>
<evidence type="ECO:0000256" key="4">
    <source>
        <dbReference type="ARBA" id="ARBA00022801"/>
    </source>
</evidence>
<dbReference type="InterPro" id="IPR037004">
    <property type="entry name" value="Exonuc_VII_ssu_sf"/>
</dbReference>
<dbReference type="NCBIfam" id="NF002139">
    <property type="entry name" value="PRK00977.1-3"/>
    <property type="match status" value="1"/>
</dbReference>
<dbReference type="NCBIfam" id="TIGR01280">
    <property type="entry name" value="xseB"/>
    <property type="match status" value="1"/>
</dbReference>
<keyword evidence="3 6" id="KW-0540">Nuclease</keyword>
<reference evidence="7" key="1">
    <citation type="journal article" date="2021" name="Front. Microbiol.">
        <title>Comprehensive Comparative Genomics and Phenotyping of Methylobacterium Species.</title>
        <authorList>
            <person name="Alessa O."/>
            <person name="Ogura Y."/>
            <person name="Fujitani Y."/>
            <person name="Takami H."/>
            <person name="Hayashi T."/>
            <person name="Sahin N."/>
            <person name="Tani A."/>
        </authorList>
    </citation>
    <scope>NUCLEOTIDE SEQUENCE</scope>
    <source>
        <strain evidence="7">DSM 19015</strain>
    </source>
</reference>
<comment type="caution">
    <text evidence="7">The sequence shown here is derived from an EMBL/GenBank/DDBJ whole genome shotgun (WGS) entry which is preliminary data.</text>
</comment>
<proteinExistence type="inferred from homology"/>
<accession>A0ABQ4S1V4</accession>
<evidence type="ECO:0000256" key="5">
    <source>
        <dbReference type="ARBA" id="ARBA00022839"/>
    </source>
</evidence>
<dbReference type="PANTHER" id="PTHR34137">
    <property type="entry name" value="EXODEOXYRIBONUCLEASE 7 SMALL SUBUNIT"/>
    <property type="match status" value="1"/>
</dbReference>
<comment type="function">
    <text evidence="6">Bidirectionally degrades single-stranded DNA into large acid-insoluble oligonucleotides, which are then degraded further into small acid-soluble oligonucleotides.</text>
</comment>
<evidence type="ECO:0000256" key="6">
    <source>
        <dbReference type="HAMAP-Rule" id="MF_00337"/>
    </source>
</evidence>
<dbReference type="EMBL" id="BPQP01000078">
    <property type="protein sequence ID" value="GJD97103.1"/>
    <property type="molecule type" value="Genomic_DNA"/>
</dbReference>
<evidence type="ECO:0000313" key="8">
    <source>
        <dbReference type="Proteomes" id="UP001055125"/>
    </source>
</evidence>
<dbReference type="RefSeq" id="WP_238246186.1">
    <property type="nucleotide sequence ID" value="NZ_BPQP01000078.1"/>
</dbReference>
<name>A0ABQ4S1V4_9HYPH</name>
<reference evidence="7" key="2">
    <citation type="submission" date="2021-08" db="EMBL/GenBank/DDBJ databases">
        <authorList>
            <person name="Tani A."/>
            <person name="Ola A."/>
            <person name="Ogura Y."/>
            <person name="Katsura K."/>
            <person name="Hayashi T."/>
        </authorList>
    </citation>
    <scope>NUCLEOTIDE SEQUENCE</scope>
    <source>
        <strain evidence="7">DSM 19015</strain>
    </source>
</reference>
<evidence type="ECO:0000256" key="1">
    <source>
        <dbReference type="ARBA" id="ARBA00009998"/>
    </source>
</evidence>
<protein>
    <recommendedName>
        <fullName evidence="6">Exodeoxyribonuclease 7 small subunit</fullName>
        <ecNumber evidence="6">3.1.11.6</ecNumber>
    </recommendedName>
    <alternativeName>
        <fullName evidence="6">Exodeoxyribonuclease VII small subunit</fullName>
        <shortName evidence="6">Exonuclease VII small subunit</shortName>
    </alternativeName>
</protein>
<keyword evidence="8" id="KW-1185">Reference proteome</keyword>
<dbReference type="EC" id="3.1.11.6" evidence="6"/>
<dbReference type="Gene3D" id="1.10.287.1040">
    <property type="entry name" value="Exonuclease VII, small subunit"/>
    <property type="match status" value="1"/>
</dbReference>
<organism evidence="7 8">
    <name type="scientific">Methylobacterium iners</name>
    <dbReference type="NCBI Taxonomy" id="418707"/>
    <lineage>
        <taxon>Bacteria</taxon>
        <taxon>Pseudomonadati</taxon>
        <taxon>Pseudomonadota</taxon>
        <taxon>Alphaproteobacteria</taxon>
        <taxon>Hyphomicrobiales</taxon>
        <taxon>Methylobacteriaceae</taxon>
        <taxon>Methylobacterium</taxon>
    </lineage>
</organism>
<dbReference type="Pfam" id="PF02609">
    <property type="entry name" value="Exonuc_VII_S"/>
    <property type="match status" value="1"/>
</dbReference>
<dbReference type="SUPFAM" id="SSF116842">
    <property type="entry name" value="XseB-like"/>
    <property type="match status" value="1"/>
</dbReference>
<keyword evidence="2 6" id="KW-0963">Cytoplasm</keyword>
<comment type="similarity">
    <text evidence="1 6">Belongs to the XseB family.</text>
</comment>
<dbReference type="Proteomes" id="UP001055125">
    <property type="component" value="Unassembled WGS sequence"/>
</dbReference>
<keyword evidence="4 6" id="KW-0378">Hydrolase</keyword>
<evidence type="ECO:0000256" key="2">
    <source>
        <dbReference type="ARBA" id="ARBA00022490"/>
    </source>
</evidence>
<comment type="subunit">
    <text evidence="6">Heterooligomer composed of large and small subunits.</text>
</comment>